<dbReference type="AlphaFoldDB" id="A0A4Z1PQ62"/>
<comment type="subcellular location">
    <subcellularLocation>
        <location evidence="1">Nucleus</location>
    </subcellularLocation>
</comment>
<proteinExistence type="inferred from homology"/>
<keyword evidence="5" id="KW-0804">Transcription</keyword>
<comment type="similarity">
    <text evidence="2">Belongs to the eukaryotic RPC7 RNA polymerase subunit family.</text>
</comment>
<dbReference type="Proteomes" id="UP000298493">
    <property type="component" value="Unassembled WGS sequence"/>
</dbReference>
<reference evidence="5 6" key="1">
    <citation type="submission" date="2019-04" db="EMBL/GenBank/DDBJ databases">
        <title>High contiguity whole genome sequence and gene annotation resource for two Venturia nashicola isolates.</title>
        <authorList>
            <person name="Prokchorchik M."/>
            <person name="Won K."/>
            <person name="Lee Y."/>
            <person name="Choi E.D."/>
            <person name="Segonzac C."/>
            <person name="Sohn K.H."/>
        </authorList>
    </citation>
    <scope>NUCLEOTIDE SEQUENCE [LARGE SCALE GENOMIC DNA]</scope>
    <source>
        <strain evidence="5 6">PRI2</strain>
    </source>
</reference>
<accession>A0A4Z1PQ62</accession>
<dbReference type="STRING" id="86259.A0A4Z1PQ62"/>
<keyword evidence="5" id="KW-0240">DNA-directed RNA polymerase</keyword>
<dbReference type="PANTHER" id="PTHR15367:SF2">
    <property type="entry name" value="DNA-DIRECTED RNA POLYMERASE III SUBUNIT"/>
    <property type="match status" value="1"/>
</dbReference>
<dbReference type="EMBL" id="SNSC02000004">
    <property type="protein sequence ID" value="TID24794.1"/>
    <property type="molecule type" value="Genomic_DNA"/>
</dbReference>
<evidence type="ECO:0000313" key="5">
    <source>
        <dbReference type="EMBL" id="TID24794.1"/>
    </source>
</evidence>
<dbReference type="PANTHER" id="PTHR15367">
    <property type="entry name" value="DNA-DIRECTED RNA POLYMERASE III"/>
    <property type="match status" value="1"/>
</dbReference>
<keyword evidence="3" id="KW-0539">Nucleus</keyword>
<feature type="compositionally biased region" description="Basic and acidic residues" evidence="4">
    <location>
        <begin position="45"/>
        <end position="56"/>
    </location>
</feature>
<feature type="compositionally biased region" description="Acidic residues" evidence="4">
    <location>
        <begin position="185"/>
        <end position="217"/>
    </location>
</feature>
<keyword evidence="6" id="KW-1185">Reference proteome</keyword>
<gene>
    <name evidence="5" type="ORF">E6O75_ATG03999</name>
</gene>
<comment type="caution">
    <text evidence="5">The sequence shown here is derived from an EMBL/GenBank/DDBJ whole genome shotgun (WGS) entry which is preliminary data.</text>
</comment>
<sequence length="251" mass="28012">MAARGGAGRGGGRGARRGPGGLEAENKFKVSYDPKPTYPVARSSGPREMERPPPRIDADDWEAECVMYMRDINRRRKLEPYYVPAAAGDARVSKSRATTATAKFNPFTGPATYSQKYHAPVRTAPDFTGKSWLKKHLPLELQHVVDPTGSKPAWFDEHDKRMATVAAANVKKPVKGITNLNLIDGNEEEEEEEDPDKEAELEEQDENWEEDEDEDMDYEKGEKDDYNAEQYFDNGEDDGEAFGGDADGGDY</sequence>
<evidence type="ECO:0000256" key="1">
    <source>
        <dbReference type="ARBA" id="ARBA00004123"/>
    </source>
</evidence>
<protein>
    <submittedName>
        <fullName evidence="5">DNA-directed RNA polymerase III</fullName>
    </submittedName>
</protein>
<feature type="compositionally biased region" description="Gly residues" evidence="4">
    <location>
        <begin position="1"/>
        <end position="21"/>
    </location>
</feature>
<feature type="region of interest" description="Disordered" evidence="4">
    <location>
        <begin position="1"/>
        <end position="56"/>
    </location>
</feature>
<dbReference type="Pfam" id="PF11705">
    <property type="entry name" value="RNA_pol_3_Rpc31"/>
    <property type="match status" value="1"/>
</dbReference>
<organism evidence="5 6">
    <name type="scientific">Venturia nashicola</name>
    <dbReference type="NCBI Taxonomy" id="86259"/>
    <lineage>
        <taxon>Eukaryota</taxon>
        <taxon>Fungi</taxon>
        <taxon>Dikarya</taxon>
        <taxon>Ascomycota</taxon>
        <taxon>Pezizomycotina</taxon>
        <taxon>Dothideomycetes</taxon>
        <taxon>Pleosporomycetidae</taxon>
        <taxon>Venturiales</taxon>
        <taxon>Venturiaceae</taxon>
        <taxon>Venturia</taxon>
    </lineage>
</organism>
<evidence type="ECO:0000256" key="4">
    <source>
        <dbReference type="SAM" id="MobiDB-lite"/>
    </source>
</evidence>
<dbReference type="GO" id="GO:0006383">
    <property type="term" value="P:transcription by RNA polymerase III"/>
    <property type="evidence" value="ECO:0007669"/>
    <property type="project" value="InterPro"/>
</dbReference>
<dbReference type="InterPro" id="IPR024661">
    <property type="entry name" value="RNA_pol_III_Rpc31"/>
</dbReference>
<evidence type="ECO:0000256" key="2">
    <source>
        <dbReference type="ARBA" id="ARBA00008352"/>
    </source>
</evidence>
<dbReference type="GO" id="GO:0005666">
    <property type="term" value="C:RNA polymerase III complex"/>
    <property type="evidence" value="ECO:0007669"/>
    <property type="project" value="TreeGrafter"/>
</dbReference>
<name>A0A4Z1PQ62_9PEZI</name>
<evidence type="ECO:0000313" key="6">
    <source>
        <dbReference type="Proteomes" id="UP000298493"/>
    </source>
</evidence>
<feature type="compositionally biased region" description="Gly residues" evidence="4">
    <location>
        <begin position="241"/>
        <end position="251"/>
    </location>
</feature>
<evidence type="ECO:0000256" key="3">
    <source>
        <dbReference type="ARBA" id="ARBA00023242"/>
    </source>
</evidence>
<feature type="region of interest" description="Disordered" evidence="4">
    <location>
        <begin position="179"/>
        <end position="251"/>
    </location>
</feature>